<sequence length="524" mass="58567">MENQQENPPENPPANNPEAVENTLIECIEAATKLSSPENQQEENGPEVLENTLVECIETANKLSSLLARALRSHRDLFKESRMEIPVPPEKEPTFREIHMPKCIEAANKLSSLLTRTWFLQGTPISGSAGFASSVKNRLHDPETSTIFNTICSDFPKVHQLMKTHKRTRRTLRFQTLLERDMGVDDLVPRIQKELRSMAAVEVALKGGFEGEAVKERLKKCKENTQGLELEFEILEAIRVPEKKDAQDLDFVAIWGGKEEIEVSGEVLDEWNRFLNEGLDKINNAQEQAQVVSVENPRITESKGNEMRAYTGGKEACQGKKGEPSPVILSNWVRKNQSNRPPVWDSLWLCLTDAVMLGCHASVLLEFLLVSLPESQEGEMKIGQLKAALGKLDKDGRNIAAKRVLELDLFRFPSQNMIGAAAGVQAAAAAAGVQAAAADDRTIYQLKKLFITVNLMFRHPISLGKGDEPVVSLKSYAGQCTKLVNALKQKLRMPEEHWNVEVERMKKSWEPLNVSRPSKFKTVG</sequence>
<dbReference type="Proteomes" id="UP000238479">
    <property type="component" value="Chromosome 5"/>
</dbReference>
<organism evidence="2 3">
    <name type="scientific">Rosa chinensis</name>
    <name type="common">China rose</name>
    <dbReference type="NCBI Taxonomy" id="74649"/>
    <lineage>
        <taxon>Eukaryota</taxon>
        <taxon>Viridiplantae</taxon>
        <taxon>Streptophyta</taxon>
        <taxon>Embryophyta</taxon>
        <taxon>Tracheophyta</taxon>
        <taxon>Spermatophyta</taxon>
        <taxon>Magnoliopsida</taxon>
        <taxon>eudicotyledons</taxon>
        <taxon>Gunneridae</taxon>
        <taxon>Pentapetalae</taxon>
        <taxon>rosids</taxon>
        <taxon>fabids</taxon>
        <taxon>Rosales</taxon>
        <taxon>Rosaceae</taxon>
        <taxon>Rosoideae</taxon>
        <taxon>Rosoideae incertae sedis</taxon>
        <taxon>Rosa</taxon>
    </lineage>
</organism>
<accession>A0A2P6Q8Z4</accession>
<dbReference type="Gramene" id="PRQ30646">
    <property type="protein sequence ID" value="PRQ30646"/>
    <property type="gene ID" value="RchiOBHm_Chr5g0026881"/>
</dbReference>
<evidence type="ECO:0000313" key="2">
    <source>
        <dbReference type="EMBL" id="PRQ30646.1"/>
    </source>
</evidence>
<name>A0A2P6Q8Z4_ROSCH</name>
<dbReference type="AlphaFoldDB" id="A0A2P6Q8Z4"/>
<evidence type="ECO:0000256" key="1">
    <source>
        <dbReference type="SAM" id="MobiDB-lite"/>
    </source>
</evidence>
<proteinExistence type="predicted"/>
<protein>
    <submittedName>
        <fullName evidence="2">Uncharacterized protein</fullName>
    </submittedName>
</protein>
<dbReference type="EMBL" id="PDCK01000043">
    <property type="protein sequence ID" value="PRQ30646.1"/>
    <property type="molecule type" value="Genomic_DNA"/>
</dbReference>
<comment type="caution">
    <text evidence="2">The sequence shown here is derived from an EMBL/GenBank/DDBJ whole genome shotgun (WGS) entry which is preliminary data.</text>
</comment>
<evidence type="ECO:0000313" key="3">
    <source>
        <dbReference type="Proteomes" id="UP000238479"/>
    </source>
</evidence>
<keyword evidence="3" id="KW-1185">Reference proteome</keyword>
<reference evidence="2 3" key="1">
    <citation type="journal article" date="2018" name="Nat. Genet.">
        <title>The Rosa genome provides new insights in the design of modern roses.</title>
        <authorList>
            <person name="Bendahmane M."/>
        </authorList>
    </citation>
    <scope>NUCLEOTIDE SEQUENCE [LARGE SCALE GENOMIC DNA]</scope>
    <source>
        <strain evidence="3">cv. Old Blush</strain>
    </source>
</reference>
<gene>
    <name evidence="2" type="ORF">RchiOBHm_Chr5g0026881</name>
</gene>
<feature type="region of interest" description="Disordered" evidence="1">
    <location>
        <begin position="1"/>
        <end position="22"/>
    </location>
</feature>